<proteinExistence type="inferred from homology"/>
<accession>A0A6N2K7S3</accession>
<sequence>MRCSFASCHAASVAAVMGVRSSFDDNAVVIAGKQGQPKGSKVFGTIPHERRNKRHVKILAMAYIIAYCPRKSIIFFSSHIQEASDLMSKKMAHDMH</sequence>
<keyword evidence="2" id="KW-0689">Ribosomal protein</keyword>
<comment type="similarity">
    <text evidence="1">Belongs to the universal ribosomal protein uL14 family.</text>
</comment>
<organism evidence="4">
    <name type="scientific">Salix viminalis</name>
    <name type="common">Common osier</name>
    <name type="synonym">Basket willow</name>
    <dbReference type="NCBI Taxonomy" id="40686"/>
    <lineage>
        <taxon>Eukaryota</taxon>
        <taxon>Viridiplantae</taxon>
        <taxon>Streptophyta</taxon>
        <taxon>Embryophyta</taxon>
        <taxon>Tracheophyta</taxon>
        <taxon>Spermatophyta</taxon>
        <taxon>Magnoliopsida</taxon>
        <taxon>eudicotyledons</taxon>
        <taxon>Gunneridae</taxon>
        <taxon>Pentapetalae</taxon>
        <taxon>rosids</taxon>
        <taxon>fabids</taxon>
        <taxon>Malpighiales</taxon>
        <taxon>Salicaceae</taxon>
        <taxon>Saliceae</taxon>
        <taxon>Salix</taxon>
    </lineage>
</organism>
<dbReference type="Pfam" id="PF00238">
    <property type="entry name" value="Ribosomal_L14"/>
    <property type="match status" value="1"/>
</dbReference>
<dbReference type="EMBL" id="CAADRP010000001">
    <property type="protein sequence ID" value="VFU20838.1"/>
    <property type="molecule type" value="Genomic_DNA"/>
</dbReference>
<protein>
    <submittedName>
        <fullName evidence="4">Uncharacterized protein</fullName>
    </submittedName>
</protein>
<evidence type="ECO:0000256" key="3">
    <source>
        <dbReference type="ARBA" id="ARBA00023274"/>
    </source>
</evidence>
<keyword evidence="3" id="KW-0687">Ribonucleoprotein</keyword>
<evidence type="ECO:0000256" key="2">
    <source>
        <dbReference type="ARBA" id="ARBA00022980"/>
    </source>
</evidence>
<gene>
    <name evidence="4" type="ORF">SVIM_LOCUS8488</name>
</gene>
<dbReference type="AlphaFoldDB" id="A0A6N2K7S3"/>
<reference evidence="4" key="1">
    <citation type="submission" date="2019-03" db="EMBL/GenBank/DDBJ databases">
        <authorList>
            <person name="Mank J."/>
            <person name="Almeida P."/>
        </authorList>
    </citation>
    <scope>NUCLEOTIDE SEQUENCE</scope>
    <source>
        <strain evidence="4">78183</strain>
    </source>
</reference>
<dbReference type="InterPro" id="IPR000218">
    <property type="entry name" value="Ribosomal_uL14"/>
</dbReference>
<dbReference type="GO" id="GO:0003735">
    <property type="term" value="F:structural constituent of ribosome"/>
    <property type="evidence" value="ECO:0007669"/>
    <property type="project" value="InterPro"/>
</dbReference>
<dbReference type="SUPFAM" id="SSF50193">
    <property type="entry name" value="Ribosomal protein L14"/>
    <property type="match status" value="1"/>
</dbReference>
<name>A0A6N2K7S3_SALVM</name>
<dbReference type="GO" id="GO:1990904">
    <property type="term" value="C:ribonucleoprotein complex"/>
    <property type="evidence" value="ECO:0007669"/>
    <property type="project" value="UniProtKB-KW"/>
</dbReference>
<dbReference type="GO" id="GO:0005840">
    <property type="term" value="C:ribosome"/>
    <property type="evidence" value="ECO:0007669"/>
    <property type="project" value="UniProtKB-KW"/>
</dbReference>
<evidence type="ECO:0000256" key="1">
    <source>
        <dbReference type="ARBA" id="ARBA00010745"/>
    </source>
</evidence>
<dbReference type="Gene3D" id="2.40.150.20">
    <property type="entry name" value="Ribosomal protein L14"/>
    <property type="match status" value="1"/>
</dbReference>
<dbReference type="InterPro" id="IPR036853">
    <property type="entry name" value="Ribosomal_uL14_sf"/>
</dbReference>
<dbReference type="GO" id="GO:0006412">
    <property type="term" value="P:translation"/>
    <property type="evidence" value="ECO:0007669"/>
    <property type="project" value="InterPro"/>
</dbReference>
<evidence type="ECO:0000313" key="4">
    <source>
        <dbReference type="EMBL" id="VFU20838.1"/>
    </source>
</evidence>